<gene>
    <name evidence="2" type="ORF">C2G38_2056122</name>
</gene>
<name>A0A397W4R8_9GLOM</name>
<protein>
    <recommendedName>
        <fullName evidence="4">Lactonase, 7-bladed beta-propeller-domain-containing protein</fullName>
    </recommendedName>
</protein>
<comment type="caution">
    <text evidence="2">The sequence shown here is derived from an EMBL/GenBank/DDBJ whole genome shotgun (WGS) entry which is preliminary data.</text>
</comment>
<reference evidence="2 3" key="1">
    <citation type="submission" date="2018-06" db="EMBL/GenBank/DDBJ databases">
        <title>Comparative genomics reveals the genomic features of Rhizophagus irregularis, R. cerebriforme, R. diaphanum and Gigaspora rosea, and their symbiotic lifestyle signature.</title>
        <authorList>
            <person name="Morin E."/>
            <person name="San Clemente H."/>
            <person name="Chen E.C.H."/>
            <person name="De La Providencia I."/>
            <person name="Hainaut M."/>
            <person name="Kuo A."/>
            <person name="Kohler A."/>
            <person name="Murat C."/>
            <person name="Tang N."/>
            <person name="Roy S."/>
            <person name="Loubradou J."/>
            <person name="Henrissat B."/>
            <person name="Grigoriev I.V."/>
            <person name="Corradi N."/>
            <person name="Roux C."/>
            <person name="Martin F.M."/>
        </authorList>
    </citation>
    <scope>NUCLEOTIDE SEQUENCE [LARGE SCALE GENOMIC DNA]</scope>
    <source>
        <strain evidence="2 3">DAOM 194757</strain>
    </source>
</reference>
<evidence type="ECO:0000313" key="3">
    <source>
        <dbReference type="Proteomes" id="UP000266673"/>
    </source>
</evidence>
<keyword evidence="3" id="KW-1185">Reference proteome</keyword>
<feature type="chain" id="PRO_5017241805" description="Lactonase, 7-bladed beta-propeller-domain-containing protein" evidence="1">
    <location>
        <begin position="20"/>
        <end position="364"/>
    </location>
</feature>
<evidence type="ECO:0000313" key="2">
    <source>
        <dbReference type="EMBL" id="RIB29715.1"/>
    </source>
</evidence>
<evidence type="ECO:0000256" key="1">
    <source>
        <dbReference type="SAM" id="SignalP"/>
    </source>
</evidence>
<evidence type="ECO:0008006" key="4">
    <source>
        <dbReference type="Google" id="ProtNLM"/>
    </source>
</evidence>
<proteinExistence type="predicted"/>
<sequence>MMILIPCLIALLFIHSIVAKVTIKPVRSPGLPPNQFIVENQLPLANQTHEVVQVEDIILVSQLSSSILVKVQVDEYGVAQQVAGFQIANPNSSLHGLALSTKNPGMVWLTLETDNKLVLIDPMVASVKDAPKVIKEINVPKPGNGPHYIGEYETDLWVSLKESYHVLRINYENPTDYNLYQGVEHPIFIAQHPINKMFYSSEDDSSKILKINPKTGKTTQIDVDPSAGTIPVGMISGPKGIWFTLLGSKTAGTGTFGFIDKNDKIVYHKLTSPLGKDAALLHLNFDVAYKTNHKLYLLSSSIINPNALDMVIKVTFDKHWTTIKDEEVVVIPTQQCAAHRLLTTEFNVFATELSSSKLLTLFSP</sequence>
<dbReference type="Proteomes" id="UP000266673">
    <property type="component" value="Unassembled WGS sequence"/>
</dbReference>
<feature type="signal peptide" evidence="1">
    <location>
        <begin position="1"/>
        <end position="19"/>
    </location>
</feature>
<dbReference type="OrthoDB" id="5588185at2759"/>
<dbReference type="Gene3D" id="2.130.10.10">
    <property type="entry name" value="YVTN repeat-like/Quinoprotein amine dehydrogenase"/>
    <property type="match status" value="1"/>
</dbReference>
<dbReference type="SUPFAM" id="SSF63825">
    <property type="entry name" value="YWTD domain"/>
    <property type="match status" value="1"/>
</dbReference>
<dbReference type="AlphaFoldDB" id="A0A397W4R8"/>
<keyword evidence="1" id="KW-0732">Signal</keyword>
<accession>A0A397W4R8</accession>
<organism evidence="2 3">
    <name type="scientific">Gigaspora rosea</name>
    <dbReference type="NCBI Taxonomy" id="44941"/>
    <lineage>
        <taxon>Eukaryota</taxon>
        <taxon>Fungi</taxon>
        <taxon>Fungi incertae sedis</taxon>
        <taxon>Mucoromycota</taxon>
        <taxon>Glomeromycotina</taxon>
        <taxon>Glomeromycetes</taxon>
        <taxon>Diversisporales</taxon>
        <taxon>Gigasporaceae</taxon>
        <taxon>Gigaspora</taxon>
    </lineage>
</organism>
<dbReference type="InterPro" id="IPR015943">
    <property type="entry name" value="WD40/YVTN_repeat-like_dom_sf"/>
</dbReference>
<dbReference type="EMBL" id="QKWP01000031">
    <property type="protein sequence ID" value="RIB29715.1"/>
    <property type="molecule type" value="Genomic_DNA"/>
</dbReference>